<dbReference type="CDD" id="cd00082">
    <property type="entry name" value="HisKA"/>
    <property type="match status" value="1"/>
</dbReference>
<protein>
    <recommendedName>
        <fullName evidence="3">histidine kinase</fullName>
        <ecNumber evidence="3">2.7.13.3</ecNumber>
    </recommendedName>
</protein>
<comment type="caution">
    <text evidence="16">The sequence shown here is derived from an EMBL/GenBank/DDBJ whole genome shotgun (WGS) entry which is preliminary data.</text>
</comment>
<dbReference type="InterPro" id="IPR036097">
    <property type="entry name" value="HisK_dim/P_sf"/>
</dbReference>
<evidence type="ECO:0000256" key="3">
    <source>
        <dbReference type="ARBA" id="ARBA00012438"/>
    </source>
</evidence>
<dbReference type="Gene3D" id="1.10.287.130">
    <property type="match status" value="1"/>
</dbReference>
<keyword evidence="4" id="KW-0597">Phosphoprotein</keyword>
<dbReference type="InterPro" id="IPR003660">
    <property type="entry name" value="HAMP_dom"/>
</dbReference>
<keyword evidence="17" id="KW-1185">Reference proteome</keyword>
<name>A0A371JY63_9GAMM</name>
<dbReference type="PROSITE" id="PS51257">
    <property type="entry name" value="PROKAR_LIPOPROTEIN"/>
    <property type="match status" value="1"/>
</dbReference>
<dbReference type="InterPro" id="IPR005467">
    <property type="entry name" value="His_kinase_dom"/>
</dbReference>
<evidence type="ECO:0000256" key="1">
    <source>
        <dbReference type="ARBA" id="ARBA00000085"/>
    </source>
</evidence>
<dbReference type="SMART" id="SM00388">
    <property type="entry name" value="HisKA"/>
    <property type="match status" value="1"/>
</dbReference>
<reference evidence="16 17" key="1">
    <citation type="submission" date="2018-08" db="EMBL/GenBank/DDBJ databases">
        <title>Lysobacter sp. zong2l5, whole genome shotgun sequence.</title>
        <authorList>
            <person name="Zhang X."/>
            <person name="Feng G."/>
            <person name="Zhu H."/>
        </authorList>
    </citation>
    <scope>NUCLEOTIDE SEQUENCE [LARGE SCALE GENOMIC DNA]</scope>
    <source>
        <strain evidence="17">zong2l5</strain>
    </source>
</reference>
<dbReference type="EMBL" id="QTSU01000003">
    <property type="protein sequence ID" value="RDZ26598.1"/>
    <property type="molecule type" value="Genomic_DNA"/>
</dbReference>
<dbReference type="PANTHER" id="PTHR45436">
    <property type="entry name" value="SENSOR HISTIDINE KINASE YKOH"/>
    <property type="match status" value="1"/>
</dbReference>
<keyword evidence="8" id="KW-0418">Kinase</keyword>
<dbReference type="PANTHER" id="PTHR45436:SF14">
    <property type="entry name" value="SENSOR PROTEIN QSEC"/>
    <property type="match status" value="1"/>
</dbReference>
<dbReference type="RefSeq" id="WP_115860786.1">
    <property type="nucleotide sequence ID" value="NZ_QTSU01000003.1"/>
</dbReference>
<sequence>MRTRSLRWRLTWVLLKAVSVAWLVWMSCQMWQQRSERTGLWDASLHVIADQILGSMPDGLERLPAPAPRAPQPGTRDWKMSFQVWVGGRNVVHSAAAPAEALKPDFRDGFATREIGGERWRVYSLTDPKRGIVVQVGRSKYQIIDEMRGWMAWSAMAAALLFVLFGIAVWVVIGRSLRPLTALRKTMLERKPLDLTPLQAPGLPSEFRPLVDAFNAQLERVDAAVQHERRFIADAAHELRTPLAVLTAHADLALRADTIEEKNAALQRLSAGVQRSARLSEQLLDLARLDAGADIPTLRPVLLSELVVLVVRDFETLARDRRQRVSLLSQPSTILGDVDQLGILLRNLIDNAVRYAGEDGQVSVSCLPAQRDGVHGVELRVADNGPGVAADDRGRIFDRFFRVPGQSAPGRAESGSGIGLSLVARIAQIHGARIEPCDGIDGRGFCIAVFFPAAPDPGA</sequence>
<evidence type="ECO:0000256" key="12">
    <source>
        <dbReference type="ARBA" id="ARBA00023136"/>
    </source>
</evidence>
<evidence type="ECO:0000256" key="13">
    <source>
        <dbReference type="SAM" id="Phobius"/>
    </source>
</evidence>
<dbReference type="PRINTS" id="PR00344">
    <property type="entry name" value="BCTRLSENSOR"/>
</dbReference>
<dbReference type="SMART" id="SM00387">
    <property type="entry name" value="HATPase_c"/>
    <property type="match status" value="1"/>
</dbReference>
<evidence type="ECO:0000256" key="4">
    <source>
        <dbReference type="ARBA" id="ARBA00022553"/>
    </source>
</evidence>
<evidence type="ECO:0000256" key="10">
    <source>
        <dbReference type="ARBA" id="ARBA00022989"/>
    </source>
</evidence>
<evidence type="ECO:0000256" key="7">
    <source>
        <dbReference type="ARBA" id="ARBA00022741"/>
    </source>
</evidence>
<dbReference type="Pfam" id="PF02518">
    <property type="entry name" value="HATPase_c"/>
    <property type="match status" value="1"/>
</dbReference>
<feature type="transmembrane region" description="Helical" evidence="13">
    <location>
        <begin position="150"/>
        <end position="173"/>
    </location>
</feature>
<evidence type="ECO:0000256" key="5">
    <source>
        <dbReference type="ARBA" id="ARBA00022679"/>
    </source>
</evidence>
<evidence type="ECO:0000313" key="16">
    <source>
        <dbReference type="EMBL" id="RDZ26598.1"/>
    </source>
</evidence>
<evidence type="ECO:0000259" key="14">
    <source>
        <dbReference type="PROSITE" id="PS50109"/>
    </source>
</evidence>
<feature type="domain" description="Histidine kinase" evidence="14">
    <location>
        <begin position="234"/>
        <end position="455"/>
    </location>
</feature>
<gene>
    <name evidence="16" type="ORF">DX914_16575</name>
</gene>
<dbReference type="InterPro" id="IPR050428">
    <property type="entry name" value="TCS_sensor_his_kinase"/>
</dbReference>
<keyword evidence="12 13" id="KW-0472">Membrane</keyword>
<dbReference type="GO" id="GO:0005524">
    <property type="term" value="F:ATP binding"/>
    <property type="evidence" value="ECO:0007669"/>
    <property type="project" value="UniProtKB-KW"/>
</dbReference>
<dbReference type="Gene3D" id="3.30.565.10">
    <property type="entry name" value="Histidine kinase-like ATPase, C-terminal domain"/>
    <property type="match status" value="1"/>
</dbReference>
<evidence type="ECO:0000256" key="2">
    <source>
        <dbReference type="ARBA" id="ARBA00004141"/>
    </source>
</evidence>
<dbReference type="Proteomes" id="UP000264492">
    <property type="component" value="Unassembled WGS sequence"/>
</dbReference>
<keyword evidence="9" id="KW-0067">ATP-binding</keyword>
<dbReference type="InterPro" id="IPR004358">
    <property type="entry name" value="Sig_transdc_His_kin-like_C"/>
</dbReference>
<dbReference type="InterPro" id="IPR003661">
    <property type="entry name" value="HisK_dim/P_dom"/>
</dbReference>
<dbReference type="GO" id="GO:0000155">
    <property type="term" value="F:phosphorelay sensor kinase activity"/>
    <property type="evidence" value="ECO:0007669"/>
    <property type="project" value="InterPro"/>
</dbReference>
<dbReference type="GO" id="GO:0005886">
    <property type="term" value="C:plasma membrane"/>
    <property type="evidence" value="ECO:0007669"/>
    <property type="project" value="TreeGrafter"/>
</dbReference>
<accession>A0A371JY63</accession>
<comment type="catalytic activity">
    <reaction evidence="1">
        <text>ATP + protein L-histidine = ADP + protein N-phospho-L-histidine.</text>
        <dbReference type="EC" id="2.7.13.3"/>
    </reaction>
</comment>
<evidence type="ECO:0000256" key="6">
    <source>
        <dbReference type="ARBA" id="ARBA00022692"/>
    </source>
</evidence>
<dbReference type="InterPro" id="IPR003594">
    <property type="entry name" value="HATPase_dom"/>
</dbReference>
<comment type="subcellular location">
    <subcellularLocation>
        <location evidence="2">Membrane</location>
        <topology evidence="2">Multi-pass membrane protein</topology>
    </subcellularLocation>
</comment>
<keyword evidence="11" id="KW-0902">Two-component regulatory system</keyword>
<keyword evidence="6 13" id="KW-0812">Transmembrane</keyword>
<dbReference type="PROSITE" id="PS50109">
    <property type="entry name" value="HIS_KIN"/>
    <property type="match status" value="1"/>
</dbReference>
<keyword evidence="7" id="KW-0547">Nucleotide-binding</keyword>
<keyword evidence="5" id="KW-0808">Transferase</keyword>
<dbReference type="EC" id="2.7.13.3" evidence="3"/>
<dbReference type="OrthoDB" id="9804645at2"/>
<dbReference type="Pfam" id="PF00512">
    <property type="entry name" value="HisKA"/>
    <property type="match status" value="1"/>
</dbReference>
<dbReference type="SUPFAM" id="SSF55874">
    <property type="entry name" value="ATPase domain of HSP90 chaperone/DNA topoisomerase II/histidine kinase"/>
    <property type="match status" value="1"/>
</dbReference>
<dbReference type="PROSITE" id="PS50885">
    <property type="entry name" value="HAMP"/>
    <property type="match status" value="1"/>
</dbReference>
<dbReference type="SUPFAM" id="SSF47384">
    <property type="entry name" value="Homodimeric domain of signal transducing histidine kinase"/>
    <property type="match status" value="1"/>
</dbReference>
<dbReference type="InterPro" id="IPR036890">
    <property type="entry name" value="HATPase_C_sf"/>
</dbReference>
<organism evidence="16 17">
    <name type="scientific">Lysobacter silvisoli</name>
    <dbReference type="NCBI Taxonomy" id="2293254"/>
    <lineage>
        <taxon>Bacteria</taxon>
        <taxon>Pseudomonadati</taxon>
        <taxon>Pseudomonadota</taxon>
        <taxon>Gammaproteobacteria</taxon>
        <taxon>Lysobacterales</taxon>
        <taxon>Lysobacteraceae</taxon>
        <taxon>Lysobacter</taxon>
    </lineage>
</organism>
<evidence type="ECO:0000256" key="9">
    <source>
        <dbReference type="ARBA" id="ARBA00022840"/>
    </source>
</evidence>
<keyword evidence="10 13" id="KW-1133">Transmembrane helix</keyword>
<evidence type="ECO:0000256" key="8">
    <source>
        <dbReference type="ARBA" id="ARBA00022777"/>
    </source>
</evidence>
<evidence type="ECO:0000313" key="17">
    <source>
        <dbReference type="Proteomes" id="UP000264492"/>
    </source>
</evidence>
<proteinExistence type="predicted"/>
<evidence type="ECO:0000259" key="15">
    <source>
        <dbReference type="PROSITE" id="PS50885"/>
    </source>
</evidence>
<evidence type="ECO:0000256" key="11">
    <source>
        <dbReference type="ARBA" id="ARBA00023012"/>
    </source>
</evidence>
<dbReference type="AlphaFoldDB" id="A0A371JY63"/>
<feature type="domain" description="HAMP" evidence="15">
    <location>
        <begin position="174"/>
        <end position="226"/>
    </location>
</feature>